<dbReference type="RefSeq" id="WP_179720705.1">
    <property type="nucleotide sequence ID" value="NZ_JACBZT010000001.1"/>
</dbReference>
<keyword evidence="4 6" id="KW-0472">Membrane</keyword>
<dbReference type="EMBL" id="JACBZT010000001">
    <property type="protein sequence ID" value="NYJ08263.1"/>
    <property type="molecule type" value="Genomic_DNA"/>
</dbReference>
<dbReference type="Pfam" id="PF01758">
    <property type="entry name" value="SBF"/>
    <property type="match status" value="1"/>
</dbReference>
<evidence type="ECO:0000256" key="4">
    <source>
        <dbReference type="ARBA" id="ARBA00023136"/>
    </source>
</evidence>
<evidence type="ECO:0000256" key="5">
    <source>
        <dbReference type="SAM" id="MobiDB-lite"/>
    </source>
</evidence>
<gene>
    <name evidence="7" type="ORF">GGQ55_004541</name>
</gene>
<proteinExistence type="predicted"/>
<evidence type="ECO:0000256" key="2">
    <source>
        <dbReference type="ARBA" id="ARBA00022692"/>
    </source>
</evidence>
<feature type="transmembrane region" description="Helical" evidence="6">
    <location>
        <begin position="174"/>
        <end position="193"/>
    </location>
</feature>
<dbReference type="Gene3D" id="1.20.1530.20">
    <property type="match status" value="1"/>
</dbReference>
<feature type="transmembrane region" description="Helical" evidence="6">
    <location>
        <begin position="99"/>
        <end position="124"/>
    </location>
</feature>
<dbReference type="InterPro" id="IPR038770">
    <property type="entry name" value="Na+/solute_symporter_sf"/>
</dbReference>
<evidence type="ECO:0000313" key="8">
    <source>
        <dbReference type="Proteomes" id="UP000541969"/>
    </source>
</evidence>
<comment type="caution">
    <text evidence="7">The sequence shown here is derived from an EMBL/GenBank/DDBJ whole genome shotgun (WGS) entry which is preliminary data.</text>
</comment>
<keyword evidence="8" id="KW-1185">Reference proteome</keyword>
<feature type="transmembrane region" description="Helical" evidence="6">
    <location>
        <begin position="6"/>
        <end position="30"/>
    </location>
</feature>
<dbReference type="AlphaFoldDB" id="A0A853CQQ9"/>
<dbReference type="Proteomes" id="UP000541969">
    <property type="component" value="Unassembled WGS sequence"/>
</dbReference>
<evidence type="ECO:0000256" key="6">
    <source>
        <dbReference type="SAM" id="Phobius"/>
    </source>
</evidence>
<reference evidence="7 8" key="1">
    <citation type="submission" date="2020-07" db="EMBL/GenBank/DDBJ databases">
        <title>Sequencing the genomes of 1000 actinobacteria strains.</title>
        <authorList>
            <person name="Klenk H.-P."/>
        </authorList>
    </citation>
    <scope>NUCLEOTIDE SEQUENCE [LARGE SCALE GENOMIC DNA]</scope>
    <source>
        <strain evidence="7 8">DSM 104001</strain>
    </source>
</reference>
<accession>A0A853CQQ9</accession>
<feature type="transmembrane region" description="Helical" evidence="6">
    <location>
        <begin position="144"/>
        <end position="162"/>
    </location>
</feature>
<evidence type="ECO:0000256" key="1">
    <source>
        <dbReference type="ARBA" id="ARBA00004141"/>
    </source>
</evidence>
<comment type="subcellular location">
    <subcellularLocation>
        <location evidence="1">Membrane</location>
        <topology evidence="1">Multi-pass membrane protein</topology>
    </subcellularLocation>
</comment>
<evidence type="ECO:0000313" key="7">
    <source>
        <dbReference type="EMBL" id="NYJ08263.1"/>
    </source>
</evidence>
<organism evidence="7 8">
    <name type="scientific">Petropleomorpha daqingensis</name>
    <dbReference type="NCBI Taxonomy" id="2026353"/>
    <lineage>
        <taxon>Bacteria</taxon>
        <taxon>Bacillati</taxon>
        <taxon>Actinomycetota</taxon>
        <taxon>Actinomycetes</taxon>
        <taxon>Geodermatophilales</taxon>
        <taxon>Geodermatophilaceae</taxon>
        <taxon>Petropleomorpha</taxon>
    </lineage>
</organism>
<feature type="region of interest" description="Disordered" evidence="5">
    <location>
        <begin position="291"/>
        <end position="319"/>
    </location>
</feature>
<feature type="compositionally biased region" description="Low complexity" evidence="5">
    <location>
        <begin position="302"/>
        <end position="319"/>
    </location>
</feature>
<protein>
    <submittedName>
        <fullName evidence="7">BASS family bile acid:Na+ symporter</fullName>
    </submittedName>
</protein>
<dbReference type="InterPro" id="IPR002657">
    <property type="entry name" value="BilAc:Na_symport/Acr3"/>
</dbReference>
<sequence>MSKTLLIFIVTFGLAFVVFAALAAGLTTDLRTVFAPLRGRGLPTVGVLVANFVVVPLLVWLSLQAFDFAAQATMAFTLLSVVAGAPFVAMFTRVGRGDVAYATAISLLLLLVTIPFMPVVLPWLLSTLHVAHANVTTWHLLKPLLWFLLLPLCIGLAVRWRYPGLARELAPHFGQVALVGIALHIVLMFVGFWDDVVAEVHTGEYLYSVLMPVGCLAVGYGLCRPLVRGAASRDIVLPASLGTAQKGSQALICSLIFAMGTYSVAGVVALGSSVITIVVLVLVAAETGRRHERHPAATGPDARAAVPEPRAAAPSRPAR</sequence>
<dbReference type="GO" id="GO:0016020">
    <property type="term" value="C:membrane"/>
    <property type="evidence" value="ECO:0007669"/>
    <property type="project" value="UniProtKB-SubCell"/>
</dbReference>
<feature type="transmembrane region" description="Helical" evidence="6">
    <location>
        <begin position="69"/>
        <end position="92"/>
    </location>
</feature>
<name>A0A853CQQ9_9ACTN</name>
<evidence type="ECO:0000256" key="3">
    <source>
        <dbReference type="ARBA" id="ARBA00022989"/>
    </source>
</evidence>
<keyword evidence="2 6" id="KW-0812">Transmembrane</keyword>
<keyword evidence="3 6" id="KW-1133">Transmembrane helix</keyword>
<feature type="transmembrane region" description="Helical" evidence="6">
    <location>
        <begin position="42"/>
        <end position="63"/>
    </location>
</feature>
<feature type="transmembrane region" description="Helical" evidence="6">
    <location>
        <begin position="264"/>
        <end position="285"/>
    </location>
</feature>
<feature type="transmembrane region" description="Helical" evidence="6">
    <location>
        <begin position="205"/>
        <end position="223"/>
    </location>
</feature>